<dbReference type="HOGENOM" id="CLU_2251663_0_0_1"/>
<dbReference type="EMBL" id="KN822010">
    <property type="protein sequence ID" value="KIM68086.1"/>
    <property type="molecule type" value="Genomic_DNA"/>
</dbReference>
<protein>
    <submittedName>
        <fullName evidence="1">Uncharacterized protein</fullName>
    </submittedName>
</protein>
<accession>A0A0C3EJK8</accession>
<reference evidence="1 2" key="1">
    <citation type="submission" date="2014-04" db="EMBL/GenBank/DDBJ databases">
        <authorList>
            <consortium name="DOE Joint Genome Institute"/>
            <person name="Kuo A."/>
            <person name="Kohler A."/>
            <person name="Nagy L.G."/>
            <person name="Floudas D."/>
            <person name="Copeland A."/>
            <person name="Barry K.W."/>
            <person name="Cichocki N."/>
            <person name="Veneault-Fourrey C."/>
            <person name="LaButti K."/>
            <person name="Lindquist E.A."/>
            <person name="Lipzen A."/>
            <person name="Lundell T."/>
            <person name="Morin E."/>
            <person name="Murat C."/>
            <person name="Sun H."/>
            <person name="Tunlid A."/>
            <person name="Henrissat B."/>
            <person name="Grigoriev I.V."/>
            <person name="Hibbett D.S."/>
            <person name="Martin F."/>
            <person name="Nordberg H.P."/>
            <person name="Cantor M.N."/>
            <person name="Hua S.X."/>
        </authorList>
    </citation>
    <scope>NUCLEOTIDE SEQUENCE [LARGE SCALE GENOMIC DNA]</scope>
    <source>
        <strain evidence="1 2">Foug A</strain>
    </source>
</reference>
<gene>
    <name evidence="1" type="ORF">SCLCIDRAFT_1003606</name>
</gene>
<proteinExistence type="predicted"/>
<keyword evidence="2" id="KW-1185">Reference proteome</keyword>
<name>A0A0C3EJK8_9AGAM</name>
<dbReference type="AlphaFoldDB" id="A0A0C3EJK8"/>
<evidence type="ECO:0000313" key="2">
    <source>
        <dbReference type="Proteomes" id="UP000053989"/>
    </source>
</evidence>
<organism evidence="1 2">
    <name type="scientific">Scleroderma citrinum Foug A</name>
    <dbReference type="NCBI Taxonomy" id="1036808"/>
    <lineage>
        <taxon>Eukaryota</taxon>
        <taxon>Fungi</taxon>
        <taxon>Dikarya</taxon>
        <taxon>Basidiomycota</taxon>
        <taxon>Agaricomycotina</taxon>
        <taxon>Agaricomycetes</taxon>
        <taxon>Agaricomycetidae</taxon>
        <taxon>Boletales</taxon>
        <taxon>Sclerodermatineae</taxon>
        <taxon>Sclerodermataceae</taxon>
        <taxon>Scleroderma</taxon>
    </lineage>
</organism>
<evidence type="ECO:0000313" key="1">
    <source>
        <dbReference type="EMBL" id="KIM68086.1"/>
    </source>
</evidence>
<dbReference type="InParanoid" id="A0A0C3EJK8"/>
<reference evidence="2" key="2">
    <citation type="submission" date="2015-01" db="EMBL/GenBank/DDBJ databases">
        <title>Evolutionary Origins and Diversification of the Mycorrhizal Mutualists.</title>
        <authorList>
            <consortium name="DOE Joint Genome Institute"/>
            <consortium name="Mycorrhizal Genomics Consortium"/>
            <person name="Kohler A."/>
            <person name="Kuo A."/>
            <person name="Nagy L.G."/>
            <person name="Floudas D."/>
            <person name="Copeland A."/>
            <person name="Barry K.W."/>
            <person name="Cichocki N."/>
            <person name="Veneault-Fourrey C."/>
            <person name="LaButti K."/>
            <person name="Lindquist E.A."/>
            <person name="Lipzen A."/>
            <person name="Lundell T."/>
            <person name="Morin E."/>
            <person name="Murat C."/>
            <person name="Riley R."/>
            <person name="Ohm R."/>
            <person name="Sun H."/>
            <person name="Tunlid A."/>
            <person name="Henrissat B."/>
            <person name="Grigoriev I.V."/>
            <person name="Hibbett D.S."/>
            <person name="Martin F."/>
        </authorList>
    </citation>
    <scope>NUCLEOTIDE SEQUENCE [LARGE SCALE GENOMIC DNA]</scope>
    <source>
        <strain evidence="2">Foug A</strain>
    </source>
</reference>
<dbReference type="Proteomes" id="UP000053989">
    <property type="component" value="Unassembled WGS sequence"/>
</dbReference>
<sequence length="104" mass="11721">MNYLMNIAMYDALHPFRRQKGFVYMGAWAYAIHNARLVRVPRVSLPSRFFSILISTISPPPLAMDSTTVLIPREEPAQTSSSSANPNRTVCSLVERAKARAHCR</sequence>